<protein>
    <submittedName>
        <fullName evidence="1">Uncharacterized protein</fullName>
    </submittedName>
</protein>
<dbReference type="AlphaFoldDB" id="A0A495J5J0"/>
<dbReference type="OrthoDB" id="676083at2"/>
<accession>A0A495J5J0</accession>
<keyword evidence="2" id="KW-1185">Reference proteome</keyword>
<proteinExistence type="predicted"/>
<comment type="caution">
    <text evidence="1">The sequence shown here is derived from an EMBL/GenBank/DDBJ whole genome shotgun (WGS) entry which is preliminary data.</text>
</comment>
<dbReference type="Proteomes" id="UP000268007">
    <property type="component" value="Unassembled WGS sequence"/>
</dbReference>
<dbReference type="RefSeq" id="WP_121199339.1">
    <property type="nucleotide sequence ID" value="NZ_RBKU01000001.1"/>
</dbReference>
<organism evidence="1 2">
    <name type="scientific">Mucilaginibacter gracilis</name>
    <dbReference type="NCBI Taxonomy" id="423350"/>
    <lineage>
        <taxon>Bacteria</taxon>
        <taxon>Pseudomonadati</taxon>
        <taxon>Bacteroidota</taxon>
        <taxon>Sphingobacteriia</taxon>
        <taxon>Sphingobacteriales</taxon>
        <taxon>Sphingobacteriaceae</taxon>
        <taxon>Mucilaginibacter</taxon>
    </lineage>
</organism>
<name>A0A495J5J0_9SPHI</name>
<gene>
    <name evidence="1" type="ORF">BDD43_4107</name>
</gene>
<sequence>MRSKWLILVVPILFGFIQYNNLKELDLKSFKIIIPRTWVYKEERGEDSFIGRILTMHSYFVFDFSYHGYANSLIPTEQEYLKKESWLKDCLFCKPGITYTANFNVKSEKARQMKEKGITDSTLVKVEAEPTPKSEIHQPNQKEKIKYPKADYIAKLTYKDSAIILPINIPSEIKNHNIRIDSTNRYIIKTISPKVTGKGITAIYFYGKKDHLTFNLVAANLDAREQEQALTAFKTISIKERADIR</sequence>
<evidence type="ECO:0000313" key="1">
    <source>
        <dbReference type="EMBL" id="RKR83892.1"/>
    </source>
</evidence>
<evidence type="ECO:0000313" key="2">
    <source>
        <dbReference type="Proteomes" id="UP000268007"/>
    </source>
</evidence>
<dbReference type="EMBL" id="RBKU01000001">
    <property type="protein sequence ID" value="RKR83892.1"/>
    <property type="molecule type" value="Genomic_DNA"/>
</dbReference>
<reference evidence="1 2" key="1">
    <citation type="submission" date="2018-10" db="EMBL/GenBank/DDBJ databases">
        <title>Genomic Encyclopedia of Archaeal and Bacterial Type Strains, Phase II (KMG-II): from individual species to whole genera.</title>
        <authorList>
            <person name="Goeker M."/>
        </authorList>
    </citation>
    <scope>NUCLEOTIDE SEQUENCE [LARGE SCALE GENOMIC DNA]</scope>
    <source>
        <strain evidence="1 2">DSM 18602</strain>
    </source>
</reference>